<accession>A0AA38LX77</accession>
<evidence type="ECO:0000256" key="3">
    <source>
        <dbReference type="ARBA" id="ARBA00068021"/>
    </source>
</evidence>
<evidence type="ECO:0000313" key="7">
    <source>
        <dbReference type="EMBL" id="KAI9639405.1"/>
    </source>
</evidence>
<dbReference type="GeneID" id="77727033"/>
<keyword evidence="2" id="KW-0143">Chaperone</keyword>
<comment type="similarity">
    <text evidence="1">Belongs to the proteasome subunit p27 family.</text>
</comment>
<feature type="domain" description="PDZ" evidence="6">
    <location>
        <begin position="94"/>
        <end position="200"/>
    </location>
</feature>
<dbReference type="Gene3D" id="2.30.42.10">
    <property type="match status" value="1"/>
</dbReference>
<sequence length="230" mass="23883">MALPVPTEFNPTTLPLPHPDAYPGEPREFAMALMQRKDEIEKEIDTLKDILASYAIRHARAALARLYNDRQAVVDLLAPALEAAFDAPEAPSSSGSGPMVNGVKPNGHVTEPSATASASTSTSRTVPTASEQSAWPERAVARVNSVAPGSPAEDAGLQAGDMIYSFGEVSSTTSGGLQAVGALVAHSEGVSIPILVERQSPAGIQRISLGLTPRNGWGGRGSLGCHILPA</sequence>
<dbReference type="RefSeq" id="XP_052949182.1">
    <property type="nucleotide sequence ID" value="XM_053087828.1"/>
</dbReference>
<feature type="region of interest" description="Disordered" evidence="5">
    <location>
        <begin position="87"/>
        <end position="135"/>
    </location>
</feature>
<dbReference type="InterPro" id="IPR041489">
    <property type="entry name" value="PDZ_6"/>
</dbReference>
<evidence type="ECO:0000313" key="8">
    <source>
        <dbReference type="Proteomes" id="UP001164286"/>
    </source>
</evidence>
<keyword evidence="8" id="KW-1185">Reference proteome</keyword>
<evidence type="ECO:0000259" key="6">
    <source>
        <dbReference type="SMART" id="SM00228"/>
    </source>
</evidence>
<feature type="compositionally biased region" description="Low complexity" evidence="5">
    <location>
        <begin position="109"/>
        <end position="130"/>
    </location>
</feature>
<evidence type="ECO:0000256" key="1">
    <source>
        <dbReference type="ARBA" id="ARBA00005256"/>
    </source>
</evidence>
<gene>
    <name evidence="7" type="ORF">MKK02DRAFT_29476</name>
</gene>
<dbReference type="GO" id="GO:0005737">
    <property type="term" value="C:cytoplasm"/>
    <property type="evidence" value="ECO:0007669"/>
    <property type="project" value="TreeGrafter"/>
</dbReference>
<dbReference type="InterPro" id="IPR036034">
    <property type="entry name" value="PDZ_sf"/>
</dbReference>
<feature type="coiled-coil region" evidence="4">
    <location>
        <begin position="30"/>
        <end position="57"/>
    </location>
</feature>
<dbReference type="GO" id="GO:0005634">
    <property type="term" value="C:nucleus"/>
    <property type="evidence" value="ECO:0007669"/>
    <property type="project" value="TreeGrafter"/>
</dbReference>
<dbReference type="InterPro" id="IPR001478">
    <property type="entry name" value="PDZ"/>
</dbReference>
<dbReference type="FunFam" id="2.30.42.10:FF:000107">
    <property type="entry name" value="26S proteasome non-ATPase regulatory subunit 9"/>
    <property type="match status" value="1"/>
</dbReference>
<organism evidence="7 8">
    <name type="scientific">Dioszegia hungarica</name>
    <dbReference type="NCBI Taxonomy" id="4972"/>
    <lineage>
        <taxon>Eukaryota</taxon>
        <taxon>Fungi</taxon>
        <taxon>Dikarya</taxon>
        <taxon>Basidiomycota</taxon>
        <taxon>Agaricomycotina</taxon>
        <taxon>Tremellomycetes</taxon>
        <taxon>Tremellales</taxon>
        <taxon>Bulleribasidiaceae</taxon>
        <taxon>Dioszegia</taxon>
    </lineage>
</organism>
<evidence type="ECO:0000256" key="4">
    <source>
        <dbReference type="SAM" id="Coils"/>
    </source>
</evidence>
<evidence type="ECO:0000256" key="2">
    <source>
        <dbReference type="ARBA" id="ARBA00023186"/>
    </source>
</evidence>
<evidence type="ECO:0000256" key="5">
    <source>
        <dbReference type="SAM" id="MobiDB-lite"/>
    </source>
</evidence>
<protein>
    <recommendedName>
        <fullName evidence="3">Probable 26S proteasome regulatory subunit p27</fullName>
    </recommendedName>
</protein>
<dbReference type="Pfam" id="PF17820">
    <property type="entry name" value="PDZ_6"/>
    <property type="match status" value="1"/>
</dbReference>
<dbReference type="SUPFAM" id="SSF50156">
    <property type="entry name" value="PDZ domain-like"/>
    <property type="match status" value="1"/>
</dbReference>
<dbReference type="GO" id="GO:0070682">
    <property type="term" value="P:proteasome regulatory particle assembly"/>
    <property type="evidence" value="ECO:0007669"/>
    <property type="project" value="InterPro"/>
</dbReference>
<dbReference type="InterPro" id="IPR035269">
    <property type="entry name" value="PSMD9"/>
</dbReference>
<dbReference type="Proteomes" id="UP001164286">
    <property type="component" value="Unassembled WGS sequence"/>
</dbReference>
<dbReference type="PANTHER" id="PTHR12651:SF1">
    <property type="entry name" value="26S PROTEASOME NON-ATPASE REGULATORY SUBUNIT 9"/>
    <property type="match status" value="1"/>
</dbReference>
<dbReference type="AlphaFoldDB" id="A0AA38LX77"/>
<keyword evidence="4" id="KW-0175">Coiled coil</keyword>
<reference evidence="7" key="1">
    <citation type="journal article" date="2022" name="G3 (Bethesda)">
        <title>High quality genome of the basidiomycete yeast Dioszegia hungarica PDD-24b-2 isolated from cloud water.</title>
        <authorList>
            <person name="Jarrige D."/>
            <person name="Haridas S."/>
            <person name="Bleykasten-Grosshans C."/>
            <person name="Joly M."/>
            <person name="Nadalig T."/>
            <person name="Sancelme M."/>
            <person name="Vuilleumier S."/>
            <person name="Grigoriev I.V."/>
            <person name="Amato P."/>
            <person name="Bringel F."/>
        </authorList>
    </citation>
    <scope>NUCLEOTIDE SEQUENCE</scope>
    <source>
        <strain evidence="7">PDD-24b-2</strain>
    </source>
</reference>
<dbReference type="EMBL" id="JAKWFO010000001">
    <property type="protein sequence ID" value="KAI9639405.1"/>
    <property type="molecule type" value="Genomic_DNA"/>
</dbReference>
<dbReference type="SMART" id="SM00228">
    <property type="entry name" value="PDZ"/>
    <property type="match status" value="1"/>
</dbReference>
<comment type="caution">
    <text evidence="7">The sequence shown here is derived from an EMBL/GenBank/DDBJ whole genome shotgun (WGS) entry which is preliminary data.</text>
</comment>
<feature type="region of interest" description="Disordered" evidence="5">
    <location>
        <begin position="1"/>
        <end position="20"/>
    </location>
</feature>
<dbReference type="PANTHER" id="PTHR12651">
    <property type="entry name" value="26S PROTEASOME NON-ATPASE REGULATORY SUBUNIT 9"/>
    <property type="match status" value="1"/>
</dbReference>
<name>A0AA38LX77_9TREE</name>
<proteinExistence type="inferred from homology"/>